<dbReference type="EMBL" id="JADIMF010000098">
    <property type="protein sequence ID" value="MBO8469373.1"/>
    <property type="molecule type" value="Genomic_DNA"/>
</dbReference>
<reference evidence="4" key="1">
    <citation type="submission" date="2020-10" db="EMBL/GenBank/DDBJ databases">
        <authorList>
            <person name="Gilroy R."/>
        </authorList>
    </citation>
    <scope>NUCLEOTIDE SEQUENCE</scope>
    <source>
        <strain evidence="4">14700</strain>
    </source>
</reference>
<dbReference type="GO" id="GO:0006777">
    <property type="term" value="P:Mo-molybdopterin cofactor biosynthetic process"/>
    <property type="evidence" value="ECO:0007669"/>
    <property type="project" value="UniProtKB-KW"/>
</dbReference>
<gene>
    <name evidence="4" type="ORF">IAA72_06285</name>
</gene>
<organism evidence="4 5">
    <name type="scientific">Candidatus Ornithospirochaeta stercoravium</name>
    <dbReference type="NCBI Taxonomy" id="2840897"/>
    <lineage>
        <taxon>Bacteria</taxon>
        <taxon>Pseudomonadati</taxon>
        <taxon>Spirochaetota</taxon>
        <taxon>Spirochaetia</taxon>
        <taxon>Spirochaetales</taxon>
        <taxon>Spirochaetaceae</taxon>
        <taxon>Spirochaetaceae incertae sedis</taxon>
        <taxon>Candidatus Ornithospirochaeta</taxon>
    </lineage>
</organism>
<dbReference type="Pfam" id="PF00994">
    <property type="entry name" value="MoCF_biosynth"/>
    <property type="match status" value="1"/>
</dbReference>
<comment type="caution">
    <text evidence="4">The sequence shown here is derived from an EMBL/GenBank/DDBJ whole genome shotgun (WGS) entry which is preliminary data.</text>
</comment>
<dbReference type="InterPro" id="IPR036425">
    <property type="entry name" value="MoaB/Mog-like_dom_sf"/>
</dbReference>
<evidence type="ECO:0000256" key="2">
    <source>
        <dbReference type="ARBA" id="ARBA00023150"/>
    </source>
</evidence>
<dbReference type="SUPFAM" id="SSF53218">
    <property type="entry name" value="Molybdenum cofactor biosynthesis proteins"/>
    <property type="match status" value="1"/>
</dbReference>
<evidence type="ECO:0000259" key="3">
    <source>
        <dbReference type="SMART" id="SM00852"/>
    </source>
</evidence>
<protein>
    <submittedName>
        <fullName evidence="4">MogA/MoaB family molybdenum cofactor biosynthesis protein</fullName>
    </submittedName>
</protein>
<name>A0A9D9IB55_9SPIO</name>
<accession>A0A9D9IB55</accession>
<evidence type="ECO:0000313" key="5">
    <source>
        <dbReference type="Proteomes" id="UP000810292"/>
    </source>
</evidence>
<dbReference type="PANTHER" id="PTHR43764">
    <property type="entry name" value="MOLYBDENUM COFACTOR BIOSYNTHESIS"/>
    <property type="match status" value="1"/>
</dbReference>
<evidence type="ECO:0000313" key="4">
    <source>
        <dbReference type="EMBL" id="MBO8469373.1"/>
    </source>
</evidence>
<dbReference type="CDD" id="cd00886">
    <property type="entry name" value="MogA_MoaB"/>
    <property type="match status" value="1"/>
</dbReference>
<reference evidence="4" key="2">
    <citation type="journal article" date="2021" name="PeerJ">
        <title>Extensive microbial diversity within the chicken gut microbiome revealed by metagenomics and culture.</title>
        <authorList>
            <person name="Gilroy R."/>
            <person name="Ravi A."/>
            <person name="Getino M."/>
            <person name="Pursley I."/>
            <person name="Horton D.L."/>
            <person name="Alikhan N.F."/>
            <person name="Baker D."/>
            <person name="Gharbi K."/>
            <person name="Hall N."/>
            <person name="Watson M."/>
            <person name="Adriaenssens E.M."/>
            <person name="Foster-Nyarko E."/>
            <person name="Jarju S."/>
            <person name="Secka A."/>
            <person name="Antonio M."/>
            <person name="Oren A."/>
            <person name="Chaudhuri R.R."/>
            <person name="La Ragione R."/>
            <person name="Hildebrand F."/>
            <person name="Pallen M.J."/>
        </authorList>
    </citation>
    <scope>NUCLEOTIDE SEQUENCE</scope>
    <source>
        <strain evidence="4">14700</strain>
    </source>
</reference>
<comment type="pathway">
    <text evidence="1">Cofactor biosynthesis; molybdopterin biosynthesis.</text>
</comment>
<dbReference type="InterPro" id="IPR051920">
    <property type="entry name" value="MPT_Adenylyltrnsfr/MoaC-Rel"/>
</dbReference>
<feature type="domain" description="MoaB/Mog" evidence="3">
    <location>
        <begin position="5"/>
        <end position="149"/>
    </location>
</feature>
<proteinExistence type="predicted"/>
<keyword evidence="2" id="KW-0501">Molybdenum cofactor biosynthesis</keyword>
<dbReference type="AlphaFoldDB" id="A0A9D9IB55"/>
<sequence>MNRVFILTISDRASRKEKEDLTGPELIKNVKAAGFEITGYRILPDEKDAIRDEIMKIADNDTADLILTAGGIGFAERDVTPEATAEAADRFAQGLAEAIRNANIKTSPNVMLTRGIAVIRKKAIIINLPGTPKGAREAFDVFARSIVHGIARLKGNNQM</sequence>
<dbReference type="Proteomes" id="UP000810292">
    <property type="component" value="Unassembled WGS sequence"/>
</dbReference>
<dbReference type="Gene3D" id="3.40.980.10">
    <property type="entry name" value="MoaB/Mog-like domain"/>
    <property type="match status" value="1"/>
</dbReference>
<evidence type="ECO:0000256" key="1">
    <source>
        <dbReference type="ARBA" id="ARBA00005046"/>
    </source>
</evidence>
<dbReference type="SMART" id="SM00852">
    <property type="entry name" value="MoCF_biosynth"/>
    <property type="match status" value="1"/>
</dbReference>
<dbReference type="PANTHER" id="PTHR43764:SF1">
    <property type="entry name" value="MOLYBDOPTERIN MOLYBDOTRANSFERASE"/>
    <property type="match status" value="1"/>
</dbReference>
<dbReference type="NCBIfam" id="TIGR00177">
    <property type="entry name" value="molyb_syn"/>
    <property type="match status" value="1"/>
</dbReference>
<dbReference type="InterPro" id="IPR001453">
    <property type="entry name" value="MoaB/Mog_dom"/>
</dbReference>